<keyword evidence="9 11" id="KW-0239">DNA-directed DNA polymerase</keyword>
<dbReference type="PANTHER" id="PTHR11669:SF0">
    <property type="entry name" value="PROTEIN STICHEL-LIKE 2"/>
    <property type="match status" value="1"/>
</dbReference>
<dbReference type="Proteomes" id="UP000184233">
    <property type="component" value="Unassembled WGS sequence"/>
</dbReference>
<feature type="compositionally biased region" description="Low complexity" evidence="12">
    <location>
        <begin position="398"/>
        <end position="417"/>
    </location>
</feature>
<dbReference type="Gene3D" id="3.40.50.300">
    <property type="entry name" value="P-loop containing nucleotide triphosphate hydrolases"/>
    <property type="match status" value="1"/>
</dbReference>
<dbReference type="CDD" id="cd18137">
    <property type="entry name" value="HLD_clamp_pol_III_gamma_tau"/>
    <property type="match status" value="1"/>
</dbReference>
<evidence type="ECO:0000259" key="13">
    <source>
        <dbReference type="SMART" id="SM00382"/>
    </source>
</evidence>
<comment type="function">
    <text evidence="11">DNA polymerase III is a complex, multichain enzyme responsible for most of the replicative synthesis in bacteria. This DNA polymerase also exhibits 3' to 5' exonuclease activity.</text>
</comment>
<dbReference type="GO" id="GO:0003677">
    <property type="term" value="F:DNA binding"/>
    <property type="evidence" value="ECO:0007669"/>
    <property type="project" value="InterPro"/>
</dbReference>
<evidence type="ECO:0000256" key="12">
    <source>
        <dbReference type="SAM" id="MobiDB-lite"/>
    </source>
</evidence>
<evidence type="ECO:0000313" key="15">
    <source>
        <dbReference type="Proteomes" id="UP000184233"/>
    </source>
</evidence>
<keyword evidence="3 11" id="KW-0548">Nucleotidyltransferase</keyword>
<dbReference type="SMART" id="SM00382">
    <property type="entry name" value="AAA"/>
    <property type="match status" value="1"/>
</dbReference>
<dbReference type="FunFam" id="3.40.50.300:FF:000014">
    <property type="entry name" value="DNA polymerase III subunit gamma/tau"/>
    <property type="match status" value="1"/>
</dbReference>
<keyword evidence="6 11" id="KW-0547">Nucleotide-binding</keyword>
<dbReference type="InterPro" id="IPR022754">
    <property type="entry name" value="DNA_pol_III_gamma-3"/>
</dbReference>
<dbReference type="InterPro" id="IPR001270">
    <property type="entry name" value="ClpA/B"/>
</dbReference>
<comment type="caution">
    <text evidence="14">The sequence shown here is derived from an EMBL/GenBank/DDBJ whole genome shotgun (WGS) entry which is preliminary data.</text>
</comment>
<keyword evidence="5" id="KW-0479">Metal-binding</keyword>
<evidence type="ECO:0000256" key="9">
    <source>
        <dbReference type="ARBA" id="ARBA00022932"/>
    </source>
</evidence>
<evidence type="ECO:0000256" key="2">
    <source>
        <dbReference type="ARBA" id="ARBA00022679"/>
    </source>
</evidence>
<dbReference type="EMBL" id="MKVH01000003">
    <property type="protein sequence ID" value="OJX60891.1"/>
    <property type="molecule type" value="Genomic_DNA"/>
</dbReference>
<dbReference type="InterPro" id="IPR012763">
    <property type="entry name" value="DNA_pol_III_sug/sutau_N"/>
</dbReference>
<dbReference type="PANTHER" id="PTHR11669">
    <property type="entry name" value="REPLICATION FACTOR C / DNA POLYMERASE III GAMMA-TAU SUBUNIT"/>
    <property type="match status" value="1"/>
</dbReference>
<keyword evidence="2 11" id="KW-0808">Transferase</keyword>
<dbReference type="GO" id="GO:0009360">
    <property type="term" value="C:DNA polymerase III complex"/>
    <property type="evidence" value="ECO:0007669"/>
    <property type="project" value="InterPro"/>
</dbReference>
<dbReference type="STRING" id="1895771.BGO89_04825"/>
<evidence type="ECO:0000313" key="14">
    <source>
        <dbReference type="EMBL" id="OJX60891.1"/>
    </source>
</evidence>
<dbReference type="GO" id="GO:0046872">
    <property type="term" value="F:metal ion binding"/>
    <property type="evidence" value="ECO:0007669"/>
    <property type="project" value="UniProtKB-KW"/>
</dbReference>
<organism evidence="14 15">
    <name type="scientific">Candidatus Kapaibacterium thiocyanatum</name>
    <dbReference type="NCBI Taxonomy" id="1895771"/>
    <lineage>
        <taxon>Bacteria</taxon>
        <taxon>Pseudomonadati</taxon>
        <taxon>Candidatus Kapaibacteriota</taxon>
        <taxon>Candidatus Kapaibacteriia</taxon>
        <taxon>Candidatus Kapaibacteriales</taxon>
        <taxon>Candidatus Kapaibacteriaceae</taxon>
        <taxon>Candidatus Kapaibacterium</taxon>
    </lineage>
</organism>
<keyword evidence="7" id="KW-0862">Zinc</keyword>
<dbReference type="InterPro" id="IPR003593">
    <property type="entry name" value="AAA+_ATPase"/>
</dbReference>
<evidence type="ECO:0000256" key="5">
    <source>
        <dbReference type="ARBA" id="ARBA00022723"/>
    </source>
</evidence>
<evidence type="ECO:0000256" key="1">
    <source>
        <dbReference type="ARBA" id="ARBA00006360"/>
    </source>
</evidence>
<comment type="similarity">
    <text evidence="1 11">Belongs to the DnaX/STICHEL family.</text>
</comment>
<dbReference type="NCBIfam" id="NF004046">
    <property type="entry name" value="PRK05563.1"/>
    <property type="match status" value="1"/>
</dbReference>
<gene>
    <name evidence="11" type="primary">dnaX</name>
    <name evidence="14" type="ORF">BGO89_04825</name>
</gene>
<feature type="domain" description="AAA+ ATPase" evidence="13">
    <location>
        <begin position="41"/>
        <end position="183"/>
    </location>
</feature>
<evidence type="ECO:0000256" key="7">
    <source>
        <dbReference type="ARBA" id="ARBA00022833"/>
    </source>
</evidence>
<proteinExistence type="inferred from homology"/>
<reference evidence="14 15" key="1">
    <citation type="submission" date="2016-09" db="EMBL/GenBank/DDBJ databases">
        <title>Genome-resolved meta-omics ties microbial dynamics to process performance in biotechnology for thiocyanate degradation.</title>
        <authorList>
            <person name="Kantor R.S."/>
            <person name="Huddy R.J."/>
            <person name="Iyer R."/>
            <person name="Thomas B.C."/>
            <person name="Brown C.T."/>
            <person name="Anantharaman K."/>
            <person name="Tringe S."/>
            <person name="Hettich R.L."/>
            <person name="Harrison S.T."/>
            <person name="Banfield J.F."/>
        </authorList>
    </citation>
    <scope>NUCLEOTIDE SEQUENCE [LARGE SCALE GENOMIC DNA]</scope>
    <source>
        <strain evidence="14">59-99</strain>
    </source>
</reference>
<dbReference type="PRINTS" id="PR00300">
    <property type="entry name" value="CLPPROTEASEA"/>
</dbReference>
<dbReference type="FunFam" id="1.10.8.60:FF:000013">
    <property type="entry name" value="DNA polymerase III subunit gamma/tau"/>
    <property type="match status" value="1"/>
</dbReference>
<keyword evidence="4 11" id="KW-0235">DNA replication</keyword>
<feature type="region of interest" description="Disordered" evidence="12">
    <location>
        <begin position="527"/>
        <end position="546"/>
    </location>
</feature>
<dbReference type="GO" id="GO:0003887">
    <property type="term" value="F:DNA-directed DNA polymerase activity"/>
    <property type="evidence" value="ECO:0007669"/>
    <property type="project" value="UniProtKB-KW"/>
</dbReference>
<accession>A0A1M3L5R0</accession>
<dbReference type="InterPro" id="IPR050238">
    <property type="entry name" value="DNA_Rep/Repair_Clamp_Loader"/>
</dbReference>
<dbReference type="EC" id="2.7.7.7" evidence="11"/>
<dbReference type="CDD" id="cd00009">
    <property type="entry name" value="AAA"/>
    <property type="match status" value="1"/>
</dbReference>
<evidence type="ECO:0000256" key="11">
    <source>
        <dbReference type="RuleBase" id="RU364063"/>
    </source>
</evidence>
<keyword evidence="8 11" id="KW-0067">ATP-binding</keyword>
<evidence type="ECO:0000256" key="4">
    <source>
        <dbReference type="ARBA" id="ARBA00022705"/>
    </source>
</evidence>
<dbReference type="Pfam" id="PF22608">
    <property type="entry name" value="DNAX_ATPase_lid"/>
    <property type="match status" value="1"/>
</dbReference>
<dbReference type="SUPFAM" id="SSF52540">
    <property type="entry name" value="P-loop containing nucleoside triphosphate hydrolases"/>
    <property type="match status" value="1"/>
</dbReference>
<dbReference type="Pfam" id="PF12169">
    <property type="entry name" value="DNA_pol3_gamma3"/>
    <property type="match status" value="1"/>
</dbReference>
<dbReference type="NCBIfam" id="TIGR02397">
    <property type="entry name" value="dnaX_nterm"/>
    <property type="match status" value="1"/>
</dbReference>
<sequence>MTEQQSFIVTARKWRPLRFADVVGQEHITTTLKNAIRSERIHHAYLFTGPRGVGKTTCARILARALNCPNAIDCEPCNTCAACTDVLEGRSVDVIEIDGASNNSVDDVRKLRENAKYSPMNGRYKMYIIDEVHMLSTAAFNALLKTLEEPPAHLIFVFATTEIHKVPATILSRCQRFDFRRMEIDTITAQLRHIAANEGYTIDDESLVAIAKKADGSMRDSQSIFDQVVAFCGKDIHYSEVSNALHLIDLDFFFSLSEAVHTHDVTSMFTLSRQVINRGYDLQECLVGLLEHFRNILTVLTTGSTSLIEASETFLKRYAEEAAQFTRADVLRIMTMISQGEAVLRSNPPQPRIRFEFTLVQLAAMDSTVDLTTLLNSIGKGGSAPVRPKPVPVPTPAQPGASATASTPAAPTATPVPAKTIPLTTKAAVTPATPAPQPSLQSIASRWSAFLDTLPESLLFVKTAIDPADLLGVDITDTGITFRPRAEIIHNRLEDKLPQLRENLAAFYGMAVTVHLLPYQRQAGAAVADSESGETPAGGASSIDDSDELLPVEKAIMELFKARRAS</sequence>
<dbReference type="GO" id="GO:0005524">
    <property type="term" value="F:ATP binding"/>
    <property type="evidence" value="ECO:0007669"/>
    <property type="project" value="UniProtKB-KW"/>
</dbReference>
<dbReference type="Gene3D" id="1.10.8.60">
    <property type="match status" value="1"/>
</dbReference>
<dbReference type="AlphaFoldDB" id="A0A1M3L5R0"/>
<feature type="region of interest" description="Disordered" evidence="12">
    <location>
        <begin position="380"/>
        <end position="417"/>
    </location>
</feature>
<dbReference type="InterPro" id="IPR008921">
    <property type="entry name" value="DNA_pol3_clamp-load_cplx_C"/>
</dbReference>
<dbReference type="InterPro" id="IPR045085">
    <property type="entry name" value="HLD_clamp_pol_III_gamma_tau"/>
</dbReference>
<evidence type="ECO:0000256" key="3">
    <source>
        <dbReference type="ARBA" id="ARBA00022695"/>
    </source>
</evidence>
<dbReference type="Pfam" id="PF13177">
    <property type="entry name" value="DNA_pol3_delta2"/>
    <property type="match status" value="1"/>
</dbReference>
<dbReference type="SUPFAM" id="SSF48019">
    <property type="entry name" value="post-AAA+ oligomerization domain-like"/>
    <property type="match status" value="1"/>
</dbReference>
<name>A0A1M3L5R0_9BACT</name>
<evidence type="ECO:0000256" key="6">
    <source>
        <dbReference type="ARBA" id="ARBA00022741"/>
    </source>
</evidence>
<comment type="subunit">
    <text evidence="11">DNA polymerase III contains a core (composed of alpha, epsilon and theta chains) that associates with a tau subunit. This core dimerizes to form the POLIII' complex. PolIII' associates with the gamma complex (composed of gamma, delta, delta', psi and chi chains) and with the beta chain to form the complete DNA polymerase III complex.</text>
</comment>
<dbReference type="GO" id="GO:0006261">
    <property type="term" value="P:DNA-templated DNA replication"/>
    <property type="evidence" value="ECO:0007669"/>
    <property type="project" value="TreeGrafter"/>
</dbReference>
<evidence type="ECO:0000256" key="10">
    <source>
        <dbReference type="ARBA" id="ARBA00049244"/>
    </source>
</evidence>
<dbReference type="Gene3D" id="1.20.272.10">
    <property type="match status" value="1"/>
</dbReference>
<comment type="catalytic activity">
    <reaction evidence="10 11">
        <text>DNA(n) + a 2'-deoxyribonucleoside 5'-triphosphate = DNA(n+1) + diphosphate</text>
        <dbReference type="Rhea" id="RHEA:22508"/>
        <dbReference type="Rhea" id="RHEA-COMP:17339"/>
        <dbReference type="Rhea" id="RHEA-COMP:17340"/>
        <dbReference type="ChEBI" id="CHEBI:33019"/>
        <dbReference type="ChEBI" id="CHEBI:61560"/>
        <dbReference type="ChEBI" id="CHEBI:173112"/>
        <dbReference type="EC" id="2.7.7.7"/>
    </reaction>
</comment>
<protein>
    <recommendedName>
        <fullName evidence="11">DNA polymerase III subunit gamma/tau</fullName>
        <ecNumber evidence="11">2.7.7.7</ecNumber>
    </recommendedName>
</protein>
<feature type="compositionally biased region" description="Pro residues" evidence="12">
    <location>
        <begin position="387"/>
        <end position="397"/>
    </location>
</feature>
<dbReference type="InterPro" id="IPR027417">
    <property type="entry name" value="P-loop_NTPase"/>
</dbReference>
<evidence type="ECO:0000256" key="8">
    <source>
        <dbReference type="ARBA" id="ARBA00022840"/>
    </source>
</evidence>